<comment type="similarity">
    <text evidence="4 17">Belongs to the glycosyltransferase 7 family.</text>
</comment>
<dbReference type="SUPFAM" id="SSF53448">
    <property type="entry name" value="Nucleotide-diphospho-sugar transferases"/>
    <property type="match status" value="1"/>
</dbReference>
<evidence type="ECO:0000256" key="1">
    <source>
        <dbReference type="ARBA" id="ARBA00001936"/>
    </source>
</evidence>
<dbReference type="GO" id="GO:0000139">
    <property type="term" value="C:Golgi membrane"/>
    <property type="evidence" value="ECO:0007669"/>
    <property type="project" value="UniProtKB-SubCell"/>
</dbReference>
<dbReference type="EC" id="2.4.1.-" evidence="17"/>
<dbReference type="PANTHER" id="PTHR19300:SF5">
    <property type="entry name" value="BETA-1,4-GALACTOSYLTRANSFERASE 1"/>
    <property type="match status" value="1"/>
</dbReference>
<evidence type="ECO:0000256" key="19">
    <source>
        <dbReference type="SAM" id="SignalP"/>
    </source>
</evidence>
<keyword evidence="19" id="KW-0732">Signal</keyword>
<evidence type="ECO:0000256" key="14">
    <source>
        <dbReference type="ARBA" id="ARBA00023180"/>
    </source>
</evidence>
<evidence type="ECO:0000256" key="3">
    <source>
        <dbReference type="ARBA" id="ARBA00004922"/>
    </source>
</evidence>
<dbReference type="Pfam" id="PF13733">
    <property type="entry name" value="Glyco_transf_7N"/>
    <property type="match status" value="1"/>
</dbReference>
<keyword evidence="10" id="KW-1133">Transmembrane helix</keyword>
<reference evidence="22" key="3">
    <citation type="submission" date="2025-09" db="UniProtKB">
        <authorList>
            <consortium name="Ensembl"/>
        </authorList>
    </citation>
    <scope>IDENTIFICATION</scope>
</reference>
<dbReference type="GO" id="GO:0003945">
    <property type="term" value="F:N-acetyllactosamine synthase activity"/>
    <property type="evidence" value="ECO:0007669"/>
    <property type="project" value="UniProtKB-EC"/>
</dbReference>
<evidence type="ECO:0000256" key="17">
    <source>
        <dbReference type="RuleBase" id="RU368121"/>
    </source>
</evidence>
<evidence type="ECO:0000313" key="22">
    <source>
        <dbReference type="Ensembl" id="ENSGWIP00000037479.1"/>
    </source>
</evidence>
<dbReference type="GO" id="GO:0008092">
    <property type="term" value="F:cytoskeletal protein binding"/>
    <property type="evidence" value="ECO:0007669"/>
    <property type="project" value="TreeGrafter"/>
</dbReference>
<name>A0A8C5GYR2_GOUWI</name>
<comment type="cofactor">
    <cofactor evidence="1 17">
        <name>Mn(2+)</name>
        <dbReference type="ChEBI" id="CHEBI:29035"/>
    </cofactor>
</comment>
<evidence type="ECO:0000256" key="2">
    <source>
        <dbReference type="ARBA" id="ARBA00004323"/>
    </source>
</evidence>
<keyword evidence="5 17" id="KW-0328">Glycosyltransferase</keyword>
<keyword evidence="12" id="KW-0472">Membrane</keyword>
<dbReference type="GO" id="GO:0005975">
    <property type="term" value="P:carbohydrate metabolic process"/>
    <property type="evidence" value="ECO:0007669"/>
    <property type="project" value="InterPro"/>
</dbReference>
<keyword evidence="14 17" id="KW-0325">Glycoprotein</keyword>
<evidence type="ECO:0000259" key="20">
    <source>
        <dbReference type="Pfam" id="PF02709"/>
    </source>
</evidence>
<dbReference type="InterPro" id="IPR027995">
    <property type="entry name" value="Galactosyl_T_N"/>
</dbReference>
<protein>
    <recommendedName>
        <fullName evidence="17">Beta-1,4-galactosyltransferase</fullName>
        <shortName evidence="17">Beta-1,4-GalTase</shortName>
        <ecNumber evidence="17">2.4.1.-</ecNumber>
    </recommendedName>
</protein>
<dbReference type="RefSeq" id="XP_028290779.1">
    <property type="nucleotide sequence ID" value="XM_028434978.1"/>
</dbReference>
<dbReference type="FunFam" id="3.90.550.10:FF:000028">
    <property type="entry name" value="beta-1,4-galactosyltransferase 1"/>
    <property type="match status" value="1"/>
</dbReference>
<dbReference type="InterPro" id="IPR029044">
    <property type="entry name" value="Nucleotide-diphossugar_trans"/>
</dbReference>
<evidence type="ECO:0000256" key="4">
    <source>
        <dbReference type="ARBA" id="ARBA00005735"/>
    </source>
</evidence>
<dbReference type="GeneID" id="114454477"/>
<dbReference type="AlphaFoldDB" id="A0A8C5GYR2"/>
<evidence type="ECO:0000313" key="23">
    <source>
        <dbReference type="Proteomes" id="UP000694680"/>
    </source>
</evidence>
<comment type="catalytic activity">
    <reaction evidence="16">
        <text>N-acetyl-D-glucosamine + UDP-alpha-D-galactose = beta-D-galactosyl-(1-&gt;4)-N-acetyl-D-glucosamine + UDP + H(+)</text>
        <dbReference type="Rhea" id="RHEA:17745"/>
        <dbReference type="ChEBI" id="CHEBI:15378"/>
        <dbReference type="ChEBI" id="CHEBI:58223"/>
        <dbReference type="ChEBI" id="CHEBI:60152"/>
        <dbReference type="ChEBI" id="CHEBI:66914"/>
        <dbReference type="ChEBI" id="CHEBI:506227"/>
        <dbReference type="EC" id="2.4.1.90"/>
    </reaction>
    <physiologicalReaction direction="left-to-right" evidence="16">
        <dbReference type="Rhea" id="RHEA:17746"/>
    </physiologicalReaction>
</comment>
<dbReference type="PANTHER" id="PTHR19300">
    <property type="entry name" value="BETA-1,4-GALACTOSYLTRANSFERASE"/>
    <property type="match status" value="1"/>
</dbReference>
<evidence type="ECO:0000256" key="16">
    <source>
        <dbReference type="ARBA" id="ARBA00049413"/>
    </source>
</evidence>
<gene>
    <name evidence="22" type="primary">LOC114454477</name>
</gene>
<dbReference type="Ensembl" id="ENSGWIT00000040821.1">
    <property type="protein sequence ID" value="ENSGWIP00000037479.1"/>
    <property type="gene ID" value="ENSGWIG00000019279.1"/>
</dbReference>
<sequence length="359" mass="41114">MLRTGFHFLTFCALFSLLCFSLFLLYNKTSANLQPATNGHKSLFMEMTENVTKAVVQQMESKKSEAKPAVKEEKKEEVKEPEKKLLETCSDNPPALVGPLRVEFDFKGSLEDLKTDVGVGLEMGGRYKPPNCVSKYKVAIIIPFRNRHEHLKHWLYYLHPILKRQLLDYGVYVINQAGNGKFNRAKLLNVGFLEALKQYDYNCFVFSDVDLVPLNDRNLYRCFDNPRHLAVGMDKFGYNLPYNTYFGGVSSMSKTQFEKINGCPNTYWGWGGEDDDLYNRVMNRGMTVSRPDLMTGRYRMVKHDRDKHNEPNPVNPGKLSGTRWTMEKDGLNSLSYKVVEITNNILFSNVTVDIEAPPG</sequence>
<keyword evidence="9 17" id="KW-0735">Signal-anchor</keyword>
<dbReference type="CDD" id="cd00899">
    <property type="entry name" value="b4GalT"/>
    <property type="match status" value="1"/>
</dbReference>
<keyword evidence="23" id="KW-1185">Reference proteome</keyword>
<dbReference type="InterPro" id="IPR027791">
    <property type="entry name" value="Galactosyl_T_C"/>
</dbReference>
<reference evidence="22" key="2">
    <citation type="submission" date="2025-08" db="UniProtKB">
        <authorList>
            <consortium name="Ensembl"/>
        </authorList>
    </citation>
    <scope>IDENTIFICATION</scope>
</reference>
<evidence type="ECO:0000256" key="10">
    <source>
        <dbReference type="ARBA" id="ARBA00022989"/>
    </source>
</evidence>
<evidence type="ECO:0000256" key="18">
    <source>
        <dbReference type="SAM" id="MobiDB-lite"/>
    </source>
</evidence>
<dbReference type="OrthoDB" id="10016069at2759"/>
<dbReference type="Pfam" id="PF02709">
    <property type="entry name" value="Glyco_transf_7C"/>
    <property type="match status" value="1"/>
</dbReference>
<evidence type="ECO:0000256" key="7">
    <source>
        <dbReference type="ARBA" id="ARBA00022692"/>
    </source>
</evidence>
<evidence type="ECO:0000256" key="13">
    <source>
        <dbReference type="ARBA" id="ARBA00023157"/>
    </source>
</evidence>
<proteinExistence type="inferred from homology"/>
<comment type="function">
    <text evidence="17">Responsible for the synthesis of complex-type N-linked oligosaccharides in many glycoproteins as well as the carbohydrate moieties of glycolipids.</text>
</comment>
<dbReference type="GO" id="GO:0003831">
    <property type="term" value="F:beta-N-acetylglucosaminylglycopeptide beta-1,4-galactosyltransferase activity"/>
    <property type="evidence" value="ECO:0007669"/>
    <property type="project" value="TreeGrafter"/>
</dbReference>
<feature type="region of interest" description="Disordered" evidence="18">
    <location>
        <begin position="60"/>
        <end position="83"/>
    </location>
</feature>
<dbReference type="GO" id="GO:0006487">
    <property type="term" value="P:protein N-linked glycosylation"/>
    <property type="evidence" value="ECO:0007669"/>
    <property type="project" value="TreeGrafter"/>
</dbReference>
<evidence type="ECO:0000256" key="5">
    <source>
        <dbReference type="ARBA" id="ARBA00022676"/>
    </source>
</evidence>
<dbReference type="Proteomes" id="UP000694680">
    <property type="component" value="Chromosome 20"/>
</dbReference>
<evidence type="ECO:0000256" key="11">
    <source>
        <dbReference type="ARBA" id="ARBA00023034"/>
    </source>
</evidence>
<keyword evidence="13" id="KW-1015">Disulfide bond</keyword>
<keyword evidence="8 17" id="KW-0479">Metal-binding</keyword>
<dbReference type="GO" id="GO:0046872">
    <property type="term" value="F:metal ion binding"/>
    <property type="evidence" value="ECO:0007669"/>
    <property type="project" value="UniProtKB-UniRule"/>
</dbReference>
<evidence type="ECO:0000256" key="6">
    <source>
        <dbReference type="ARBA" id="ARBA00022679"/>
    </source>
</evidence>
<feature type="chain" id="PRO_5034407261" description="Beta-1,4-galactosyltransferase" evidence="19">
    <location>
        <begin position="32"/>
        <end position="359"/>
    </location>
</feature>
<keyword evidence="7" id="KW-0812">Transmembrane</keyword>
<evidence type="ECO:0000256" key="9">
    <source>
        <dbReference type="ARBA" id="ARBA00022968"/>
    </source>
</evidence>
<dbReference type="GO" id="GO:0032580">
    <property type="term" value="C:Golgi cisterna membrane"/>
    <property type="evidence" value="ECO:0007669"/>
    <property type="project" value="UniProtKB-UniRule"/>
</dbReference>
<keyword evidence="15 17" id="KW-0464">Manganese</keyword>
<keyword evidence="11 17" id="KW-0333">Golgi apparatus</keyword>
<dbReference type="InterPro" id="IPR003859">
    <property type="entry name" value="Galactosyl_T"/>
</dbReference>
<comment type="subcellular location">
    <subcellularLocation>
        <location evidence="2 17">Golgi apparatus membrane</location>
        <topology evidence="2 17">Single-pass type II membrane protein</topology>
    </subcellularLocation>
</comment>
<feature type="domain" description="Galactosyltransferase C-terminal" evidence="20">
    <location>
        <begin position="227"/>
        <end position="304"/>
    </location>
</feature>
<reference evidence="22" key="1">
    <citation type="submission" date="2020-06" db="EMBL/GenBank/DDBJ databases">
        <authorList>
            <consortium name="Wellcome Sanger Institute Data Sharing"/>
        </authorList>
    </citation>
    <scope>NUCLEOTIDE SEQUENCE [LARGE SCALE GENOMIC DNA]</scope>
</reference>
<evidence type="ECO:0000259" key="21">
    <source>
        <dbReference type="Pfam" id="PF13733"/>
    </source>
</evidence>
<evidence type="ECO:0000256" key="15">
    <source>
        <dbReference type="ARBA" id="ARBA00023211"/>
    </source>
</evidence>
<accession>A0A8C5GYR2</accession>
<comment type="pathway">
    <text evidence="3 17">Protein modification; protein glycosylation.</text>
</comment>
<keyword evidence="6 17" id="KW-0808">Transferase</keyword>
<evidence type="ECO:0000256" key="8">
    <source>
        <dbReference type="ARBA" id="ARBA00022723"/>
    </source>
</evidence>
<dbReference type="UniPathway" id="UPA00378"/>
<dbReference type="Gene3D" id="3.90.550.10">
    <property type="entry name" value="Spore Coat Polysaccharide Biosynthesis Protein SpsA, Chain A"/>
    <property type="match status" value="1"/>
</dbReference>
<organism evidence="22 23">
    <name type="scientific">Gouania willdenowi</name>
    <name type="common">Blunt-snouted clingfish</name>
    <name type="synonym">Lepadogaster willdenowi</name>
    <dbReference type="NCBI Taxonomy" id="441366"/>
    <lineage>
        <taxon>Eukaryota</taxon>
        <taxon>Metazoa</taxon>
        <taxon>Chordata</taxon>
        <taxon>Craniata</taxon>
        <taxon>Vertebrata</taxon>
        <taxon>Euteleostomi</taxon>
        <taxon>Actinopterygii</taxon>
        <taxon>Neopterygii</taxon>
        <taxon>Teleostei</taxon>
        <taxon>Neoteleostei</taxon>
        <taxon>Acanthomorphata</taxon>
        <taxon>Ovalentaria</taxon>
        <taxon>Blenniimorphae</taxon>
        <taxon>Blenniiformes</taxon>
        <taxon>Gobiesocoidei</taxon>
        <taxon>Gobiesocidae</taxon>
        <taxon>Gobiesocinae</taxon>
        <taxon>Gouania</taxon>
    </lineage>
</organism>
<evidence type="ECO:0000256" key="12">
    <source>
        <dbReference type="ARBA" id="ARBA00023136"/>
    </source>
</evidence>
<feature type="domain" description="Galactosyltransferase N-terminal" evidence="21">
    <location>
        <begin position="89"/>
        <end position="222"/>
    </location>
</feature>
<feature type="signal peptide" evidence="19">
    <location>
        <begin position="1"/>
        <end position="31"/>
    </location>
</feature>
<dbReference type="PRINTS" id="PR02050">
    <property type="entry name" value="B14GALTRFASE"/>
</dbReference>